<keyword evidence="1" id="KW-0812">Transmembrane</keyword>
<accession>A0A2N7WJ99</accession>
<dbReference type="Proteomes" id="UP000235659">
    <property type="component" value="Unassembled WGS sequence"/>
</dbReference>
<evidence type="ECO:0000313" key="3">
    <source>
        <dbReference type="EMBL" id="PMS29536.1"/>
    </source>
</evidence>
<dbReference type="EMBL" id="PNXY01000012">
    <property type="protein sequence ID" value="PMS29536.1"/>
    <property type="molecule type" value="Genomic_DNA"/>
</dbReference>
<protein>
    <recommendedName>
        <fullName evidence="6">Zinc ribbon domain-containing protein</fullName>
    </recommendedName>
</protein>
<evidence type="ECO:0000313" key="5">
    <source>
        <dbReference type="Proteomes" id="UP000494205"/>
    </source>
</evidence>
<organism evidence="2 5">
    <name type="scientific">Paraburkholderia rhynchosiae</name>
    <dbReference type="NCBI Taxonomy" id="487049"/>
    <lineage>
        <taxon>Bacteria</taxon>
        <taxon>Pseudomonadati</taxon>
        <taxon>Pseudomonadota</taxon>
        <taxon>Betaproteobacteria</taxon>
        <taxon>Burkholderiales</taxon>
        <taxon>Burkholderiaceae</taxon>
        <taxon>Paraburkholderia</taxon>
    </lineage>
</organism>
<name>A0A2N7WJ99_9BURK</name>
<dbReference type="RefSeq" id="WP_102633540.1">
    <property type="nucleotide sequence ID" value="NZ_CADIJZ010000014.1"/>
</dbReference>
<keyword evidence="1" id="KW-0472">Membrane</keyword>
<sequence>MSTQTLAGHHFPTPCKRCGGALYRQVDCCPYCGAVHPLDTDPPVHSTLHATRVSPMNMSTLHDSFGPPAINEPDFPGGALHAGVNLAPATALHASSSLLSHDTPMVPLPEPVEFAYRSRLRIRNALLTIAAVVATGLAYVGYALFSDSRESRYGSSEQAAETTHDARTTTGTIARYTPDPATDSRAIATPGKAVMAANAPNVIQMTSTAPPIAAASAKPAAPQFRSAAQALQSARVAFNANDLSAAQAALGAALSLQPDSSDAQSLASELKPLTARRDAALLAAQMCAGQQSWPCAREHANEALAIDTGNDAAKTILERVIRETGWAPLTSPPVTGAQAHRQVANQ</sequence>
<dbReference type="OrthoDB" id="9004488at2"/>
<reference evidence="3 4" key="1">
    <citation type="submission" date="2018-01" db="EMBL/GenBank/DDBJ databases">
        <title>Whole genome analyses suggest that Burkholderia sensu lato contains two further novel genera in the rhizoxinica-symbiotica group Mycetohabitans gen. nov., and Trinickia gen. nov.: implications for the evolution of diazotrophy and nodulation in the Burkholderiaceae.</title>
        <authorList>
            <person name="Estrada-de los Santos P."/>
            <person name="Palmer M."/>
            <person name="Chavez-Ramirez B."/>
            <person name="Beukes C."/>
            <person name="Steenkamp E.T."/>
            <person name="Hirsch A.M."/>
            <person name="Manyaka P."/>
            <person name="Maluk M."/>
            <person name="Lafos M."/>
            <person name="Crook M."/>
            <person name="Gross E."/>
            <person name="Simon M.F."/>
            <person name="Bueno dos Reis Junior F."/>
            <person name="Poole P.S."/>
            <person name="Venter S.N."/>
            <person name="James E.K."/>
        </authorList>
    </citation>
    <scope>NUCLEOTIDE SEQUENCE [LARGE SCALE GENOMIC DNA]</scope>
    <source>
        <strain evidence="3 4">WSM 3937</strain>
    </source>
</reference>
<proteinExistence type="predicted"/>
<evidence type="ECO:0000313" key="2">
    <source>
        <dbReference type="EMBL" id="CAB3706605.1"/>
    </source>
</evidence>
<gene>
    <name evidence="3" type="ORF">C0Z16_18380</name>
    <name evidence="2" type="ORF">LMG27174_03983</name>
</gene>
<dbReference type="EMBL" id="CADIJZ010000014">
    <property type="protein sequence ID" value="CAB3706605.1"/>
    <property type="molecule type" value="Genomic_DNA"/>
</dbReference>
<keyword evidence="1" id="KW-1133">Transmembrane helix</keyword>
<keyword evidence="4" id="KW-1185">Reference proteome</keyword>
<feature type="transmembrane region" description="Helical" evidence="1">
    <location>
        <begin position="125"/>
        <end position="145"/>
    </location>
</feature>
<reference evidence="2 5" key="2">
    <citation type="submission" date="2020-04" db="EMBL/GenBank/DDBJ databases">
        <authorList>
            <person name="De Canck E."/>
        </authorList>
    </citation>
    <scope>NUCLEOTIDE SEQUENCE [LARGE SCALE GENOMIC DNA]</scope>
    <source>
        <strain evidence="2 5">LMG 27174</strain>
    </source>
</reference>
<evidence type="ECO:0000313" key="4">
    <source>
        <dbReference type="Proteomes" id="UP000235659"/>
    </source>
</evidence>
<dbReference type="AlphaFoldDB" id="A0A2N7WJ99"/>
<evidence type="ECO:0000256" key="1">
    <source>
        <dbReference type="SAM" id="Phobius"/>
    </source>
</evidence>
<dbReference type="Proteomes" id="UP000494205">
    <property type="component" value="Unassembled WGS sequence"/>
</dbReference>
<evidence type="ECO:0008006" key="6">
    <source>
        <dbReference type="Google" id="ProtNLM"/>
    </source>
</evidence>